<gene>
    <name evidence="2" type="ORF">A7C91_00165</name>
</gene>
<evidence type="ECO:0000256" key="1">
    <source>
        <dbReference type="SAM" id="Phobius"/>
    </source>
</evidence>
<dbReference type="KEGG" id="tpie:A7C91_00165"/>
<keyword evidence="3" id="KW-1185">Reference proteome</keyword>
<feature type="transmembrane region" description="Helical" evidence="1">
    <location>
        <begin position="21"/>
        <end position="41"/>
    </location>
</feature>
<proteinExistence type="predicted"/>
<protein>
    <submittedName>
        <fullName evidence="2">Uncharacterized protein</fullName>
    </submittedName>
</protein>
<organism evidence="2 3">
    <name type="scientific">Thermococcus piezophilus</name>
    <dbReference type="NCBI Taxonomy" id="1712654"/>
    <lineage>
        <taxon>Archaea</taxon>
        <taxon>Methanobacteriati</taxon>
        <taxon>Methanobacteriota</taxon>
        <taxon>Thermococci</taxon>
        <taxon>Thermococcales</taxon>
        <taxon>Thermococcaceae</taxon>
        <taxon>Thermococcus</taxon>
    </lineage>
</organism>
<evidence type="ECO:0000313" key="2">
    <source>
        <dbReference type="EMBL" id="ANF21795.1"/>
    </source>
</evidence>
<keyword evidence="1" id="KW-1133">Transmembrane helix</keyword>
<name>A0A172WEG7_9EURY</name>
<keyword evidence="1" id="KW-0472">Membrane</keyword>
<keyword evidence="1" id="KW-0812">Transmembrane</keyword>
<dbReference type="Proteomes" id="UP000076969">
    <property type="component" value="Chromosome"/>
</dbReference>
<reference evidence="3" key="1">
    <citation type="journal article" date="2016" name="Syst. Appl. Microbiol.">
        <title>Thermococcus piezophilus sp. nov., a novel hyperthermophilic and piezophilic archaeon with a broad pressure range for growth, isolated from a deepest hydrothermal vent at the Mid-Cayman Rise.</title>
        <authorList>
            <person name="Dalmasso C."/>
            <person name="Oger P."/>
            <person name="Selva G."/>
            <person name="Courtine D."/>
            <person name="L'Haridon S."/>
            <person name="Garlaschelli A."/>
            <person name="Roussel E."/>
            <person name="Miyazaki J."/>
            <person name="Reveillaud J."/>
            <person name="Jebbar M."/>
            <person name="Takai K."/>
            <person name="Maignien L."/>
            <person name="Alain K."/>
        </authorList>
    </citation>
    <scope>NUCLEOTIDE SEQUENCE [LARGE SCALE GENOMIC DNA]</scope>
    <source>
        <strain evidence="3">CDGS</strain>
    </source>
</reference>
<dbReference type="EMBL" id="CP015520">
    <property type="protein sequence ID" value="ANF21795.1"/>
    <property type="molecule type" value="Genomic_DNA"/>
</dbReference>
<evidence type="ECO:0000313" key="3">
    <source>
        <dbReference type="Proteomes" id="UP000076969"/>
    </source>
</evidence>
<dbReference type="STRING" id="1712654.A7C91_00165"/>
<dbReference type="AlphaFoldDB" id="A0A172WEG7"/>
<dbReference type="GeneID" id="28494561"/>
<dbReference type="RefSeq" id="WP_068663848.1">
    <property type="nucleotide sequence ID" value="NZ_CP015520.1"/>
</dbReference>
<feature type="transmembrane region" description="Helical" evidence="1">
    <location>
        <begin position="47"/>
        <end position="64"/>
    </location>
</feature>
<sequence>MPRGMGRGYGRGFGRSYYLGPFGFYGLIDLLLLIGILYLLVKLFIVAAPYAVGLLVLLILREFMRPRFWRSF</sequence>
<accession>A0A172WEG7</accession>